<proteinExistence type="predicted"/>
<dbReference type="Proteomes" id="UP000509761">
    <property type="component" value="Chromosome"/>
</dbReference>
<sequence length="133" mass="14501">MSEPISFVDFKPGEVMGSVSHTYSQELSDAWGEIFGEAASESSRRAEAAGVATVMMMRAYLEVVTPRPPGNIHARQQITTQGTPCLGELISNQISCTSKEVRRGRRYVELKAVGSGNGQRPIYTGHITLIWAT</sequence>
<evidence type="ECO:0000313" key="2">
    <source>
        <dbReference type="Proteomes" id="UP000509761"/>
    </source>
</evidence>
<accession>A0AAP9NS51</accession>
<protein>
    <recommendedName>
        <fullName evidence="3">Thioesterase domain-containing protein</fullName>
    </recommendedName>
</protein>
<reference evidence="1 2" key="1">
    <citation type="submission" date="2019-12" db="EMBL/GenBank/DDBJ databases">
        <title>Genome sequencing and assembly of endphytes of Porphyra tenera.</title>
        <authorList>
            <person name="Park J.M."/>
            <person name="Shin R."/>
            <person name="Jo S.H."/>
        </authorList>
    </citation>
    <scope>NUCLEOTIDE SEQUENCE [LARGE SCALE GENOMIC DNA]</scope>
    <source>
        <strain evidence="1 2">GPM3</strain>
    </source>
</reference>
<evidence type="ECO:0000313" key="1">
    <source>
        <dbReference type="EMBL" id="QKS26768.1"/>
    </source>
</evidence>
<organism evidence="1 2">
    <name type="scientific">Vreelandella titanicae</name>
    <dbReference type="NCBI Taxonomy" id="664683"/>
    <lineage>
        <taxon>Bacteria</taxon>
        <taxon>Pseudomonadati</taxon>
        <taxon>Pseudomonadota</taxon>
        <taxon>Gammaproteobacteria</taxon>
        <taxon>Oceanospirillales</taxon>
        <taxon>Halomonadaceae</taxon>
        <taxon>Vreelandella</taxon>
    </lineage>
</organism>
<name>A0AAP9NS51_9GAMM</name>
<keyword evidence="2" id="KW-1185">Reference proteome</keyword>
<dbReference type="AlphaFoldDB" id="A0AAP9NS51"/>
<dbReference type="RefSeq" id="WP_174788445.1">
    <property type="nucleotide sequence ID" value="NZ_CP054580.1"/>
</dbReference>
<gene>
    <name evidence="1" type="ORF">FX987_04584</name>
</gene>
<dbReference type="EMBL" id="CP054580">
    <property type="protein sequence ID" value="QKS26768.1"/>
    <property type="molecule type" value="Genomic_DNA"/>
</dbReference>
<evidence type="ECO:0008006" key="3">
    <source>
        <dbReference type="Google" id="ProtNLM"/>
    </source>
</evidence>